<evidence type="ECO:0000313" key="3">
    <source>
        <dbReference type="Proteomes" id="UP000002586"/>
    </source>
</evidence>
<dbReference type="Proteomes" id="UP000002586">
    <property type="component" value="Chromosome"/>
</dbReference>
<reference evidence="3" key="1">
    <citation type="journal article" date="2009" name="Appl. Environ. Microbiol.">
        <title>Complete genome sequence of the chemolithoautotrophic marine magnetotactic coccus strain MC-1.</title>
        <authorList>
            <person name="Schubbe S."/>
            <person name="Williams T.J."/>
            <person name="Xie G."/>
            <person name="Kiss H.E."/>
            <person name="Brettin T.S."/>
            <person name="Martinez D."/>
            <person name="Ross C.A."/>
            <person name="Schuler D."/>
            <person name="Cox B.L."/>
            <person name="Nealson K.H."/>
            <person name="Bazylinski D.A."/>
        </authorList>
    </citation>
    <scope>NUCLEOTIDE SEQUENCE [LARGE SCALE GENOMIC DNA]</scope>
    <source>
        <strain evidence="3">ATCC BAA-1437 / JCM 17883 / MC-1</strain>
    </source>
</reference>
<gene>
    <name evidence="2" type="ordered locus">Mmc1_0951</name>
</gene>
<organism evidence="2 3">
    <name type="scientific">Magnetococcus marinus (strain ATCC BAA-1437 / JCM 17883 / MC-1)</name>
    <dbReference type="NCBI Taxonomy" id="156889"/>
    <lineage>
        <taxon>Bacteria</taxon>
        <taxon>Pseudomonadati</taxon>
        <taxon>Pseudomonadota</taxon>
        <taxon>Magnetococcia</taxon>
        <taxon>Magnetococcales</taxon>
        <taxon>Magnetococcaceae</taxon>
        <taxon>Magnetococcus</taxon>
    </lineage>
</organism>
<feature type="chain" id="PRO_5002625927" description="DUF302 domain-containing protein" evidence="1">
    <location>
        <begin position="22"/>
        <end position="292"/>
    </location>
</feature>
<accession>A0L676</accession>
<name>A0L676_MAGMM</name>
<dbReference type="HOGENOM" id="CLU_952498_0_0_5"/>
<protein>
    <recommendedName>
        <fullName evidence="4">DUF302 domain-containing protein</fullName>
    </recommendedName>
</protein>
<dbReference type="RefSeq" id="WP_011712626.1">
    <property type="nucleotide sequence ID" value="NC_008576.1"/>
</dbReference>
<keyword evidence="1" id="KW-0732">Signal</keyword>
<keyword evidence="3" id="KW-1185">Reference proteome</keyword>
<evidence type="ECO:0008006" key="4">
    <source>
        <dbReference type="Google" id="ProtNLM"/>
    </source>
</evidence>
<evidence type="ECO:0000313" key="2">
    <source>
        <dbReference type="EMBL" id="ABK43469.1"/>
    </source>
</evidence>
<proteinExistence type="predicted"/>
<dbReference type="EMBL" id="CP000471">
    <property type="protein sequence ID" value="ABK43469.1"/>
    <property type="molecule type" value="Genomic_DNA"/>
</dbReference>
<reference evidence="2 3" key="2">
    <citation type="journal article" date="2012" name="Int. J. Syst. Evol. Microbiol.">
        <title>Magnetococcus marinus gen. nov., sp. nov., a marine, magnetotactic bacterium that represents a novel lineage (Magnetococcaceae fam. nov.; Magnetococcales ord. nov.) at the base of the Alphaproteobacteria.</title>
        <authorList>
            <person name="Bazylinski D.A."/>
            <person name="Williams T.J."/>
            <person name="Lefevre C.T."/>
            <person name="Berg R.J."/>
            <person name="Zhang C.L."/>
            <person name="Bowser S.S."/>
            <person name="Dean A.J."/>
            <person name="Beveridge T.J."/>
        </authorList>
    </citation>
    <scope>NUCLEOTIDE SEQUENCE [LARGE SCALE GENOMIC DNA]</scope>
    <source>
        <strain evidence="3">ATCC BAA-1437 / JCM 17883 / MC-1</strain>
    </source>
</reference>
<dbReference type="AlphaFoldDB" id="A0L676"/>
<evidence type="ECO:0000256" key="1">
    <source>
        <dbReference type="SAM" id="SignalP"/>
    </source>
</evidence>
<dbReference type="KEGG" id="mgm:Mmc1_0951"/>
<feature type="signal peptide" evidence="1">
    <location>
        <begin position="1"/>
        <end position="21"/>
    </location>
</feature>
<sequence length="292" mass="32141" precursor="true">MLRMWALLTLLICCFPLPAQAGTAEPLFPFIKLEEPYGSVSDAANRIARTLSGAGYVSLGFADVNKGLRVMAFYKPQWLQAWANSSPVALFGAVVHVGVQQEGRHAVVSLANPLWRTHLYHMSPAIGQQLAADLAAHLGQGTPYGLKQGYPPERIADLRYFPLAYGVEDFTTIAQHPSHASAVAAVEAGLKKYHTLAKSLYKLHLPQRGTTLYGIAPIAKDDLITPLWQKHTLKPAAHLPYTLLVQPDGQVQMHHPQFALLAHYPNLSLRSMLSSLDDLYRPVTELLTKIAR</sequence>